<organism evidence="1 2">
    <name type="scientific">Dioscorea alata</name>
    <name type="common">Purple yam</name>
    <dbReference type="NCBI Taxonomy" id="55571"/>
    <lineage>
        <taxon>Eukaryota</taxon>
        <taxon>Viridiplantae</taxon>
        <taxon>Streptophyta</taxon>
        <taxon>Embryophyta</taxon>
        <taxon>Tracheophyta</taxon>
        <taxon>Spermatophyta</taxon>
        <taxon>Magnoliopsida</taxon>
        <taxon>Liliopsida</taxon>
        <taxon>Dioscoreales</taxon>
        <taxon>Dioscoreaceae</taxon>
        <taxon>Dioscorea</taxon>
    </lineage>
</organism>
<evidence type="ECO:0000313" key="2">
    <source>
        <dbReference type="Proteomes" id="UP000827976"/>
    </source>
</evidence>
<keyword evidence="2" id="KW-1185">Reference proteome</keyword>
<gene>
    <name evidence="1" type="ORF">IHE45_09G036100</name>
</gene>
<dbReference type="Proteomes" id="UP000827976">
    <property type="component" value="Chromosome 9"/>
</dbReference>
<evidence type="ECO:0000313" key="1">
    <source>
        <dbReference type="EMBL" id="KAH7672165.1"/>
    </source>
</evidence>
<dbReference type="EMBL" id="CM037019">
    <property type="protein sequence ID" value="KAH7672165.1"/>
    <property type="molecule type" value="Genomic_DNA"/>
</dbReference>
<sequence>MKIQPIDSKTAARTTDSAKPAKKSRLKWLFEHQFPSVLKIAPAKKLVGEMREDRDDGEPEPSSLCLSKMVQNFMEETTTNEKSTRCGLRRCNCFNDNCSDSDDDDLDFYYADAVPPPTMGDTANILKIISNTSKEPTKKVTLITFSSQVKEVIITSLWIWQLTNASIVTEDLKS</sequence>
<name>A0ACB7VEF7_DIOAL</name>
<protein>
    <submittedName>
        <fullName evidence="1">Uncharacterized protein</fullName>
    </submittedName>
</protein>
<accession>A0ACB7VEF7</accession>
<proteinExistence type="predicted"/>
<comment type="caution">
    <text evidence="1">The sequence shown here is derived from an EMBL/GenBank/DDBJ whole genome shotgun (WGS) entry which is preliminary data.</text>
</comment>
<reference evidence="2" key="1">
    <citation type="journal article" date="2022" name="Nat. Commun.">
        <title>Chromosome evolution and the genetic basis of agronomically important traits in greater yam.</title>
        <authorList>
            <person name="Bredeson J.V."/>
            <person name="Lyons J.B."/>
            <person name="Oniyinde I.O."/>
            <person name="Okereke N.R."/>
            <person name="Kolade O."/>
            <person name="Nnabue I."/>
            <person name="Nwadili C.O."/>
            <person name="Hribova E."/>
            <person name="Parker M."/>
            <person name="Nwogha J."/>
            <person name="Shu S."/>
            <person name="Carlson J."/>
            <person name="Kariba R."/>
            <person name="Muthemba S."/>
            <person name="Knop K."/>
            <person name="Barton G.J."/>
            <person name="Sherwood A.V."/>
            <person name="Lopez-Montes A."/>
            <person name="Asiedu R."/>
            <person name="Jamnadass R."/>
            <person name="Muchugi A."/>
            <person name="Goodstein D."/>
            <person name="Egesi C.N."/>
            <person name="Featherston J."/>
            <person name="Asfaw A."/>
            <person name="Simpson G.G."/>
            <person name="Dolezel J."/>
            <person name="Hendre P.S."/>
            <person name="Van Deynze A."/>
            <person name="Kumar P.L."/>
            <person name="Obidiegwu J.E."/>
            <person name="Bhattacharjee R."/>
            <person name="Rokhsar D.S."/>
        </authorList>
    </citation>
    <scope>NUCLEOTIDE SEQUENCE [LARGE SCALE GENOMIC DNA]</scope>
    <source>
        <strain evidence="2">cv. TDa95/00328</strain>
    </source>
</reference>